<dbReference type="EMBL" id="BLAB01000001">
    <property type="protein sequence ID" value="GER92430.1"/>
    <property type="molecule type" value="Genomic_DNA"/>
</dbReference>
<dbReference type="InterPro" id="IPR013826">
    <property type="entry name" value="Topo_IA_cen_sub3"/>
</dbReference>
<dbReference type="InterPro" id="IPR003602">
    <property type="entry name" value="Topo_IA_DNA-bd_dom"/>
</dbReference>
<dbReference type="PRINTS" id="PR00417">
    <property type="entry name" value="PRTPISMRASEI"/>
</dbReference>
<dbReference type="InterPro" id="IPR023405">
    <property type="entry name" value="Topo_IA_core_domain"/>
</dbReference>
<dbReference type="PANTHER" id="PTHR42785">
    <property type="entry name" value="DNA TOPOISOMERASE, TYPE IA, CORE"/>
    <property type="match status" value="1"/>
</dbReference>
<dbReference type="SUPFAM" id="SSF57783">
    <property type="entry name" value="Zinc beta-ribbon"/>
    <property type="match status" value="2"/>
</dbReference>
<keyword evidence="8" id="KW-0799">Topoisomerase</keyword>
<dbReference type="CDD" id="cd03363">
    <property type="entry name" value="TOPRIM_TopoIA_TopoI"/>
    <property type="match status" value="1"/>
</dbReference>
<dbReference type="InterPro" id="IPR006171">
    <property type="entry name" value="TOPRIM_dom"/>
</dbReference>
<dbReference type="GO" id="GO:0005694">
    <property type="term" value="C:chromosome"/>
    <property type="evidence" value="ECO:0007669"/>
    <property type="project" value="InterPro"/>
</dbReference>
<dbReference type="InterPro" id="IPR013824">
    <property type="entry name" value="Topo_IA_cen_sub1"/>
</dbReference>
<accession>A0A5J4L0T8</accession>
<dbReference type="GO" id="GO:0008270">
    <property type="term" value="F:zinc ion binding"/>
    <property type="evidence" value="ECO:0007669"/>
    <property type="project" value="UniProtKB-KW"/>
</dbReference>
<sequence length="772" mass="88066">MKSLVIVESPAKAKTINKILGKEFGVKASIGHIKDLPKKELGVDINNNFEPHYEIIPGKEKVIKELKSEAKKADKIYIATDPDREGEAIAYHIAEEVKPTKNSRKIYRVTFHEITERAVKEAIQNPGKIDMAKVEAQQARRILDRLVGYNLSPFLWKKVRRGLSAGRVQSVAVKLIVDREREIESFNKEEYWTIEVLLTPKANGAQFWARLHKYNDFLVINRDAEEGNRFLITNEDTAQQIADEIKNKELYLSKIEKKIRKRSPSPPFITSTLQQEAARRLRFPAKKTMMIAQQLYEGIELGDEGSVGLITYMRTDSFRVAPEAQEWARDLIEKKFGSDYIPEKPPHYKSKGSAQEAHEAIRPTYANKSPEVVKKFLSKDQYNLYALIWNRFIASQMSPAQLEQTTYIIEVKSQGSGDISEGTEFRASGTVIRFSGFMALYTEGKDEIEEEEGGILPPLKEKEILKQLEIKPLQHFTQPPPRYTEATLVKALEEKGIGRPSTYAAILSTIQDRKYVEKNEERRFVPTELGIIVNDLLVEKFPELIDIGFTAKMEDELDAIENARMKWVEVVKDFYKPFSKDLAEASKDKEKIKPQDIPTENICEKCGSPMVIKWGRHGRFLACTSYPECKNTKPLEGDNGKQAEQILTGDICEKCGSPMIIKSGRFGKFLACSKYPECKNTKPISTGVKCPLDKGDIVERRSKRGKTFWSCSNYPECKFAMWYKPVPEQCPKCNAPFLVEKRNKSGELFHVCLNKGCDYKKEVKKEETAIEA</sequence>
<organism evidence="17">
    <name type="scientific">hot springs metagenome</name>
    <dbReference type="NCBI Taxonomy" id="433727"/>
    <lineage>
        <taxon>unclassified sequences</taxon>
        <taxon>metagenomes</taxon>
        <taxon>ecological metagenomes</taxon>
    </lineage>
</organism>
<keyword evidence="4" id="KW-0479">Metal-binding</keyword>
<evidence type="ECO:0000256" key="11">
    <source>
        <dbReference type="ARBA" id="ARBA00030003"/>
    </source>
</evidence>
<proteinExistence type="inferred from homology"/>
<dbReference type="InterPro" id="IPR034149">
    <property type="entry name" value="TOPRIM_TopoI"/>
</dbReference>
<dbReference type="CDD" id="cd00186">
    <property type="entry name" value="TOP1Ac"/>
    <property type="match status" value="1"/>
</dbReference>
<keyword evidence="6" id="KW-0862">Zinc</keyword>
<evidence type="ECO:0000256" key="4">
    <source>
        <dbReference type="ARBA" id="ARBA00022723"/>
    </source>
</evidence>
<dbReference type="NCBIfam" id="TIGR01051">
    <property type="entry name" value="topA_bact"/>
    <property type="match status" value="1"/>
</dbReference>
<keyword evidence="5" id="KW-0863">Zinc-finger</keyword>
<dbReference type="InterPro" id="IPR003601">
    <property type="entry name" value="Topo_IA_2"/>
</dbReference>
<evidence type="ECO:0000259" key="16">
    <source>
        <dbReference type="PROSITE" id="PS52039"/>
    </source>
</evidence>
<dbReference type="GO" id="GO:0003917">
    <property type="term" value="F:DNA topoisomerase type I (single strand cut, ATP-independent) activity"/>
    <property type="evidence" value="ECO:0007669"/>
    <property type="project" value="UniProtKB-EC"/>
</dbReference>
<dbReference type="InterPro" id="IPR013825">
    <property type="entry name" value="Topo_IA_cen_sub2"/>
</dbReference>
<dbReference type="Pfam" id="PF01131">
    <property type="entry name" value="Topoisom_bac"/>
    <property type="match status" value="1"/>
</dbReference>
<keyword evidence="7" id="KW-0460">Magnesium</keyword>
<dbReference type="GO" id="GO:0006265">
    <property type="term" value="P:DNA topological change"/>
    <property type="evidence" value="ECO:0007669"/>
    <property type="project" value="InterPro"/>
</dbReference>
<reference evidence="17" key="1">
    <citation type="submission" date="2019-10" db="EMBL/GenBank/DDBJ databases">
        <title>Metagenomic sequencing of thiosulfate-disproportionating enrichment culture.</title>
        <authorList>
            <person name="Umezawa K."/>
            <person name="Kojima H."/>
            <person name="Fukui M."/>
        </authorList>
    </citation>
    <scope>NUCLEOTIDE SEQUENCE</scope>
    <source>
        <strain evidence="17">45J</strain>
    </source>
</reference>
<dbReference type="InterPro" id="IPR023406">
    <property type="entry name" value="Topo_IA_AS"/>
</dbReference>
<evidence type="ECO:0000256" key="14">
    <source>
        <dbReference type="ARBA" id="ARBA00032877"/>
    </source>
</evidence>
<dbReference type="Gene3D" id="3.40.50.140">
    <property type="match status" value="1"/>
</dbReference>
<evidence type="ECO:0000256" key="12">
    <source>
        <dbReference type="ARBA" id="ARBA00031985"/>
    </source>
</evidence>
<dbReference type="Gene3D" id="1.10.290.10">
    <property type="entry name" value="Topoisomerase I, domain 4"/>
    <property type="match status" value="1"/>
</dbReference>
<evidence type="ECO:0000256" key="13">
    <source>
        <dbReference type="ARBA" id="ARBA00032235"/>
    </source>
</evidence>
<dbReference type="PANTHER" id="PTHR42785:SF1">
    <property type="entry name" value="DNA TOPOISOMERASE"/>
    <property type="match status" value="1"/>
</dbReference>
<dbReference type="SMART" id="SM00437">
    <property type="entry name" value="TOP1Ac"/>
    <property type="match status" value="1"/>
</dbReference>
<evidence type="ECO:0000256" key="3">
    <source>
        <dbReference type="ARBA" id="ARBA00012891"/>
    </source>
</evidence>
<dbReference type="EC" id="5.6.2.1" evidence="3"/>
<dbReference type="SMART" id="SM00436">
    <property type="entry name" value="TOP1Bc"/>
    <property type="match status" value="1"/>
</dbReference>
<dbReference type="InterPro" id="IPR005733">
    <property type="entry name" value="TopoI_bac-type"/>
</dbReference>
<dbReference type="InterPro" id="IPR013497">
    <property type="entry name" value="Topo_IA_cen"/>
</dbReference>
<feature type="domain" description="Topo IA-type catalytic" evidence="16">
    <location>
        <begin position="130"/>
        <end position="583"/>
    </location>
</feature>
<dbReference type="AlphaFoldDB" id="A0A5J4L0T8"/>
<protein>
    <recommendedName>
        <fullName evidence="3">DNA topoisomerase</fullName>
        <ecNumber evidence="3">5.6.2.1</ecNumber>
    </recommendedName>
    <alternativeName>
        <fullName evidence="14">Omega-protein</fullName>
    </alternativeName>
    <alternativeName>
        <fullName evidence="13">Relaxing enzyme</fullName>
    </alternativeName>
    <alternativeName>
        <fullName evidence="11">Swivelase</fullName>
    </alternativeName>
    <alternativeName>
        <fullName evidence="12">Untwisting enzyme</fullName>
    </alternativeName>
</protein>
<dbReference type="SUPFAM" id="SSF56712">
    <property type="entry name" value="Prokaryotic type I DNA topoisomerase"/>
    <property type="match status" value="1"/>
</dbReference>
<evidence type="ECO:0000313" key="17">
    <source>
        <dbReference type="EMBL" id="GER92430.1"/>
    </source>
</evidence>
<dbReference type="InterPro" id="IPR000380">
    <property type="entry name" value="Topo_IA"/>
</dbReference>
<dbReference type="PROSITE" id="PS50880">
    <property type="entry name" value="TOPRIM"/>
    <property type="match status" value="1"/>
</dbReference>
<dbReference type="Gene3D" id="3.30.65.10">
    <property type="entry name" value="Bacterial Topoisomerase I, domain 1"/>
    <property type="match status" value="3"/>
</dbReference>
<dbReference type="Gene3D" id="1.10.460.10">
    <property type="entry name" value="Topoisomerase I, domain 2"/>
    <property type="match status" value="1"/>
</dbReference>
<dbReference type="GO" id="GO:0003677">
    <property type="term" value="F:DNA binding"/>
    <property type="evidence" value="ECO:0007669"/>
    <property type="project" value="UniProtKB-KW"/>
</dbReference>
<dbReference type="HAMAP" id="MF_00952">
    <property type="entry name" value="Topoisom_1_prok"/>
    <property type="match status" value="1"/>
</dbReference>
<keyword evidence="10 17" id="KW-0413">Isomerase</keyword>
<dbReference type="Gene3D" id="2.70.20.10">
    <property type="entry name" value="Topoisomerase I, domain 3"/>
    <property type="match status" value="1"/>
</dbReference>
<dbReference type="PROSITE" id="PS00396">
    <property type="entry name" value="TOPO_IA_1"/>
    <property type="match status" value="1"/>
</dbReference>
<evidence type="ECO:0000256" key="2">
    <source>
        <dbReference type="ARBA" id="ARBA00009446"/>
    </source>
</evidence>
<name>A0A5J4L0T8_9ZZZZ</name>
<dbReference type="SMART" id="SM00493">
    <property type="entry name" value="TOPRIM"/>
    <property type="match status" value="1"/>
</dbReference>
<feature type="domain" description="Toprim" evidence="15">
    <location>
        <begin position="2"/>
        <end position="115"/>
    </location>
</feature>
<dbReference type="PROSITE" id="PS52039">
    <property type="entry name" value="TOPO_IA_2"/>
    <property type="match status" value="1"/>
</dbReference>
<comment type="catalytic activity">
    <reaction evidence="1">
        <text>ATP-independent breakage of single-stranded DNA, followed by passage and rejoining.</text>
        <dbReference type="EC" id="5.6.2.1"/>
    </reaction>
</comment>
<comment type="similarity">
    <text evidence="2">Belongs to the type IA topoisomerase family.</text>
</comment>
<dbReference type="InterPro" id="IPR013498">
    <property type="entry name" value="Topo_IA_Znf"/>
</dbReference>
<dbReference type="Pfam" id="PF01396">
    <property type="entry name" value="Zn_ribbon_Top1"/>
    <property type="match status" value="4"/>
</dbReference>
<evidence type="ECO:0000256" key="5">
    <source>
        <dbReference type="ARBA" id="ARBA00022771"/>
    </source>
</evidence>
<evidence type="ECO:0000259" key="15">
    <source>
        <dbReference type="PROSITE" id="PS50880"/>
    </source>
</evidence>
<keyword evidence="9" id="KW-0238">DNA-binding</keyword>
<dbReference type="InterPro" id="IPR028612">
    <property type="entry name" value="Topoisom_1_IA"/>
</dbReference>
<comment type="caution">
    <text evidence="17">The sequence shown here is derived from an EMBL/GenBank/DDBJ whole genome shotgun (WGS) entry which is preliminary data.</text>
</comment>
<evidence type="ECO:0000256" key="6">
    <source>
        <dbReference type="ARBA" id="ARBA00022833"/>
    </source>
</evidence>
<gene>
    <name evidence="17" type="ORF">A45J_0146</name>
</gene>
<evidence type="ECO:0000256" key="8">
    <source>
        <dbReference type="ARBA" id="ARBA00023029"/>
    </source>
</evidence>
<evidence type="ECO:0000256" key="9">
    <source>
        <dbReference type="ARBA" id="ARBA00023125"/>
    </source>
</evidence>
<evidence type="ECO:0000256" key="7">
    <source>
        <dbReference type="ARBA" id="ARBA00022842"/>
    </source>
</evidence>
<evidence type="ECO:0000256" key="10">
    <source>
        <dbReference type="ARBA" id="ARBA00023235"/>
    </source>
</evidence>
<evidence type="ECO:0000256" key="1">
    <source>
        <dbReference type="ARBA" id="ARBA00000213"/>
    </source>
</evidence>
<dbReference type="Pfam" id="PF01751">
    <property type="entry name" value="Toprim"/>
    <property type="match status" value="1"/>
</dbReference>